<protein>
    <submittedName>
        <fullName evidence="4">CS domain-containing protein</fullName>
    </submittedName>
</protein>
<evidence type="ECO:0000313" key="5">
    <source>
        <dbReference type="Proteomes" id="UP000485058"/>
    </source>
</evidence>
<sequence>MSSGPSPALRARRGVWSALPLAERVQWSQGADNVEVWLLLPPGTAKHELSVEVTATRLRVNLGWAGRVLDGPLTRSVKASEAVWREVVRLHILLPKAERHYWRSLFEGGAQKSHLEVLQEALAADEPHQAYDQLDPEAQALVDDLRERQWLAANTAFYCNIPGGTTCQNCAGGNCTSADSRWLNPSLCQLPTSLGGTLNNVCSDPFLAPAFAPMLYRTSLTASVTDSQSGNETVAVVGSVTAMIVAGPSLVVTVQTSCPWMIWSSATNPATQTDSNALLAASYQTVYDGGTVDLVAPMKLQPSLAATPSYYTCMTFSVPLAVPAACPPFGQLYVRVTLNNVNRVFARQ</sequence>
<dbReference type="PANTHER" id="PTHR12356:SF3">
    <property type="entry name" value="NUCLEAR MIGRATION PROTEIN NUDC"/>
    <property type="match status" value="1"/>
</dbReference>
<dbReference type="EMBL" id="BLLF01002963">
    <property type="protein sequence ID" value="GFH25931.1"/>
    <property type="molecule type" value="Genomic_DNA"/>
</dbReference>
<organism evidence="4 5">
    <name type="scientific">Haematococcus lacustris</name>
    <name type="common">Green alga</name>
    <name type="synonym">Haematococcus pluvialis</name>
    <dbReference type="NCBI Taxonomy" id="44745"/>
    <lineage>
        <taxon>Eukaryota</taxon>
        <taxon>Viridiplantae</taxon>
        <taxon>Chlorophyta</taxon>
        <taxon>core chlorophytes</taxon>
        <taxon>Chlorophyceae</taxon>
        <taxon>CS clade</taxon>
        <taxon>Chlamydomonadales</taxon>
        <taxon>Haematococcaceae</taxon>
        <taxon>Haematococcus</taxon>
    </lineage>
</organism>
<evidence type="ECO:0000256" key="1">
    <source>
        <dbReference type="ARBA" id="ARBA00004496"/>
    </source>
</evidence>
<dbReference type="SUPFAM" id="SSF49764">
    <property type="entry name" value="HSP20-like chaperones"/>
    <property type="match status" value="1"/>
</dbReference>
<dbReference type="PANTHER" id="PTHR12356">
    <property type="entry name" value="NUCLEAR MOVEMENT PROTEIN NUDC"/>
    <property type="match status" value="1"/>
</dbReference>
<reference evidence="4 5" key="1">
    <citation type="submission" date="2020-02" db="EMBL/GenBank/DDBJ databases">
        <title>Draft genome sequence of Haematococcus lacustris strain NIES-144.</title>
        <authorList>
            <person name="Morimoto D."/>
            <person name="Nakagawa S."/>
            <person name="Yoshida T."/>
            <person name="Sawayama S."/>
        </authorList>
    </citation>
    <scope>NUCLEOTIDE SEQUENCE [LARGE SCALE GENOMIC DNA]</scope>
    <source>
        <strain evidence="4 5">NIES-144</strain>
    </source>
</reference>
<dbReference type="InterPro" id="IPR037898">
    <property type="entry name" value="NudC_fam"/>
</dbReference>
<evidence type="ECO:0000256" key="2">
    <source>
        <dbReference type="ARBA" id="ARBA00022490"/>
    </source>
</evidence>
<dbReference type="GO" id="GO:0051082">
    <property type="term" value="F:unfolded protein binding"/>
    <property type="evidence" value="ECO:0007669"/>
    <property type="project" value="TreeGrafter"/>
</dbReference>
<dbReference type="InterPro" id="IPR008978">
    <property type="entry name" value="HSP20-like_chaperone"/>
</dbReference>
<feature type="non-terminal residue" evidence="4">
    <location>
        <position position="348"/>
    </location>
</feature>
<proteinExistence type="predicted"/>
<dbReference type="PROSITE" id="PS51203">
    <property type="entry name" value="CS"/>
    <property type="match status" value="1"/>
</dbReference>
<accession>A0A699ZU59</accession>
<keyword evidence="5" id="KW-1185">Reference proteome</keyword>
<feature type="domain" description="CS" evidence="3">
    <location>
        <begin position="20"/>
        <end position="106"/>
    </location>
</feature>
<comment type="caution">
    <text evidence="4">The sequence shown here is derived from an EMBL/GenBank/DDBJ whole genome shotgun (WGS) entry which is preliminary data.</text>
</comment>
<evidence type="ECO:0000313" key="4">
    <source>
        <dbReference type="EMBL" id="GFH25931.1"/>
    </source>
</evidence>
<dbReference type="InterPro" id="IPR007052">
    <property type="entry name" value="CS_dom"/>
</dbReference>
<name>A0A699ZU59_HAELA</name>
<dbReference type="GO" id="GO:0005737">
    <property type="term" value="C:cytoplasm"/>
    <property type="evidence" value="ECO:0007669"/>
    <property type="project" value="UniProtKB-SubCell"/>
</dbReference>
<dbReference type="Pfam" id="PF04969">
    <property type="entry name" value="CS"/>
    <property type="match status" value="1"/>
</dbReference>
<dbReference type="GO" id="GO:0006457">
    <property type="term" value="P:protein folding"/>
    <property type="evidence" value="ECO:0007669"/>
    <property type="project" value="TreeGrafter"/>
</dbReference>
<dbReference type="Gene3D" id="2.60.40.790">
    <property type="match status" value="1"/>
</dbReference>
<dbReference type="AlphaFoldDB" id="A0A699ZU59"/>
<gene>
    <name evidence="4" type="ORF">HaLaN_23983</name>
</gene>
<dbReference type="Proteomes" id="UP000485058">
    <property type="component" value="Unassembled WGS sequence"/>
</dbReference>
<dbReference type="CDD" id="cd06467">
    <property type="entry name" value="p23_NUDC_like"/>
    <property type="match status" value="1"/>
</dbReference>
<evidence type="ECO:0000259" key="3">
    <source>
        <dbReference type="PROSITE" id="PS51203"/>
    </source>
</evidence>
<keyword evidence="2" id="KW-0963">Cytoplasm</keyword>
<comment type="subcellular location">
    <subcellularLocation>
        <location evidence="1">Cytoplasm</location>
    </subcellularLocation>
</comment>